<dbReference type="Gene3D" id="1.10.260.40">
    <property type="entry name" value="lambda repressor-like DNA-binding domains"/>
    <property type="match status" value="1"/>
</dbReference>
<evidence type="ECO:0000259" key="4">
    <source>
        <dbReference type="PROSITE" id="PS50932"/>
    </source>
</evidence>
<feature type="domain" description="HTH lacI-type" evidence="4">
    <location>
        <begin position="4"/>
        <end position="61"/>
    </location>
</feature>
<dbReference type="RefSeq" id="WP_013170679.1">
    <property type="nucleotide sequence ID" value="NC_014218.1"/>
</dbReference>
<dbReference type="GO" id="GO:0003700">
    <property type="term" value="F:DNA-binding transcription factor activity"/>
    <property type="evidence" value="ECO:0007669"/>
    <property type="project" value="TreeGrafter"/>
</dbReference>
<dbReference type="Pfam" id="PF13377">
    <property type="entry name" value="Peripla_BP_3"/>
    <property type="match status" value="1"/>
</dbReference>
<evidence type="ECO:0000313" key="6">
    <source>
        <dbReference type="Proteomes" id="UP000000376"/>
    </source>
</evidence>
<dbReference type="PRINTS" id="PR00036">
    <property type="entry name" value="HTHLACI"/>
</dbReference>
<dbReference type="InterPro" id="IPR046335">
    <property type="entry name" value="LacI/GalR-like_sensor"/>
</dbReference>
<dbReference type="SUPFAM" id="SSF47413">
    <property type="entry name" value="lambda repressor-like DNA-binding domains"/>
    <property type="match status" value="1"/>
</dbReference>
<dbReference type="SUPFAM" id="SSF53822">
    <property type="entry name" value="Periplasmic binding protein-like I"/>
    <property type="match status" value="1"/>
</dbReference>
<dbReference type="eggNOG" id="COG1609">
    <property type="taxonomic scope" value="Bacteria"/>
</dbReference>
<dbReference type="Pfam" id="PF00356">
    <property type="entry name" value="LacI"/>
    <property type="match status" value="1"/>
</dbReference>
<evidence type="ECO:0000256" key="2">
    <source>
        <dbReference type="ARBA" id="ARBA00023125"/>
    </source>
</evidence>
<dbReference type="OrthoDB" id="1639518at2"/>
<keyword evidence="2" id="KW-0238">DNA-binding</keyword>
<evidence type="ECO:0000256" key="1">
    <source>
        <dbReference type="ARBA" id="ARBA00023015"/>
    </source>
</evidence>
<sequence length="337" mass="36741">MPRATRKDVAKLAGVSVATVSHILNGRGAELGFSSDTAMRVKNAAKQVGYIAHPSARNFRYQKSQVIALFTTEVPTSLKLPIFNELLTTIIDHMLPAGYFVLPVPITEDPYTTIESTLREVYLAGAIVRDDLALRKVAPLLELNDIPSVWINTGLSDPLSPDLTTVVIDEKPGVSDVLAAVRTDRAHNQLIVHGPGKPSGRNDEFFHHFPSATEVELPGWLYRDGYAAGKAVLDLNPNLIFATNDHIAHGLLQYFREHRIDITPDFQLFGFGDAEQNSTSPNQLTTVTWPLPQAASIAANLLLSHIHGGVPLPKGIQRILPTTARLGETTVNLSPAF</sequence>
<dbReference type="PROSITE" id="PS50932">
    <property type="entry name" value="HTH_LACI_2"/>
    <property type="match status" value="1"/>
</dbReference>
<reference evidence="5 6" key="1">
    <citation type="journal article" date="2010" name="Stand. Genomic Sci.">
        <title>Complete genome sequence of Arcanobacterium haemolyticum type strain (11018).</title>
        <authorList>
            <person name="Yasawong M."/>
            <person name="Teshima H."/>
            <person name="Lapidus A."/>
            <person name="Nolan M."/>
            <person name="Lucas S."/>
            <person name="Glavina Del Rio T."/>
            <person name="Tice H."/>
            <person name="Cheng J."/>
            <person name="Bruce D."/>
            <person name="Detter C."/>
            <person name="Tapia R."/>
            <person name="Han C."/>
            <person name="Goodwin L."/>
            <person name="Pitluck S."/>
            <person name="Liolios K."/>
            <person name="Ivanova N."/>
            <person name="Mavromatis K."/>
            <person name="Mikhailova N."/>
            <person name="Pati A."/>
            <person name="Chen A."/>
            <person name="Palaniappan K."/>
            <person name="Land M."/>
            <person name="Hauser L."/>
            <person name="Chang Y."/>
            <person name="Jeffries C."/>
            <person name="Rohde M."/>
            <person name="Sikorski J."/>
            <person name="Pukall R."/>
            <person name="Goker M."/>
            <person name="Woyke T."/>
            <person name="Bristow J."/>
            <person name="Eisen J."/>
            <person name="Markowitz V."/>
            <person name="Hugenholtz P."/>
            <person name="Kyrpides N."/>
            <person name="Klenk H."/>
        </authorList>
    </citation>
    <scope>NUCLEOTIDE SEQUENCE [LARGE SCALE GENOMIC DNA]</scope>
    <source>
        <strain evidence="6">ATCC 9345 / DSM 20595 / CCUG 17215 / LMG 16163 / NBRC 15585 / NCTC 8452 / 11018</strain>
    </source>
</reference>
<dbReference type="AlphaFoldDB" id="D7BKK9"/>
<dbReference type="EMBL" id="CP002045">
    <property type="protein sequence ID" value="ADH93189.1"/>
    <property type="molecule type" value="Genomic_DNA"/>
</dbReference>
<dbReference type="InterPro" id="IPR000843">
    <property type="entry name" value="HTH_LacI"/>
</dbReference>
<gene>
    <name evidence="5" type="ordered locus">Arch_1488</name>
</gene>
<dbReference type="SMART" id="SM00354">
    <property type="entry name" value="HTH_LACI"/>
    <property type="match status" value="1"/>
</dbReference>
<organism evidence="5 6">
    <name type="scientific">Arcanobacterium haemolyticum (strain ATCC 9345 / DSM 20595 / CCM 5947 / CCUG 17215 / LMG 16163 / NBRC 15585 / NCTC 8452 / 11018)</name>
    <dbReference type="NCBI Taxonomy" id="644284"/>
    <lineage>
        <taxon>Bacteria</taxon>
        <taxon>Bacillati</taxon>
        <taxon>Actinomycetota</taxon>
        <taxon>Actinomycetes</taxon>
        <taxon>Actinomycetales</taxon>
        <taxon>Actinomycetaceae</taxon>
        <taxon>Arcanobacterium</taxon>
    </lineage>
</organism>
<keyword evidence="6" id="KW-1185">Reference proteome</keyword>
<keyword evidence="1" id="KW-0805">Transcription regulation</keyword>
<dbReference type="KEGG" id="ahe:Arch_1488"/>
<dbReference type="PANTHER" id="PTHR30146">
    <property type="entry name" value="LACI-RELATED TRANSCRIPTIONAL REPRESSOR"/>
    <property type="match status" value="1"/>
</dbReference>
<dbReference type="STRING" id="644284.Arch_1488"/>
<dbReference type="HOGENOM" id="CLU_037628_6_1_11"/>
<accession>D7BKK9</accession>
<dbReference type="GO" id="GO:0000976">
    <property type="term" value="F:transcription cis-regulatory region binding"/>
    <property type="evidence" value="ECO:0007669"/>
    <property type="project" value="TreeGrafter"/>
</dbReference>
<keyword evidence="3" id="KW-0804">Transcription</keyword>
<dbReference type="PANTHER" id="PTHR30146:SF109">
    <property type="entry name" value="HTH-TYPE TRANSCRIPTIONAL REGULATOR GALS"/>
    <property type="match status" value="1"/>
</dbReference>
<dbReference type="Proteomes" id="UP000000376">
    <property type="component" value="Chromosome"/>
</dbReference>
<evidence type="ECO:0000313" key="5">
    <source>
        <dbReference type="EMBL" id="ADH93189.1"/>
    </source>
</evidence>
<name>D7BKK9_ARCHD</name>
<dbReference type="InterPro" id="IPR028082">
    <property type="entry name" value="Peripla_BP_I"/>
</dbReference>
<dbReference type="Gene3D" id="3.40.50.2300">
    <property type="match status" value="2"/>
</dbReference>
<dbReference type="CDD" id="cd01392">
    <property type="entry name" value="HTH_LacI"/>
    <property type="match status" value="1"/>
</dbReference>
<protein>
    <submittedName>
        <fullName evidence="5">Transcriptional regulator, LacI family</fullName>
    </submittedName>
</protein>
<proteinExistence type="predicted"/>
<evidence type="ECO:0000256" key="3">
    <source>
        <dbReference type="ARBA" id="ARBA00023163"/>
    </source>
</evidence>
<dbReference type="InterPro" id="IPR010982">
    <property type="entry name" value="Lambda_DNA-bd_dom_sf"/>
</dbReference>